<evidence type="ECO:0000313" key="16">
    <source>
        <dbReference type="Proteomes" id="UP000265180"/>
    </source>
</evidence>
<dbReference type="PANTHER" id="PTHR24038:SF8">
    <property type="entry name" value="STABILIN-1"/>
    <property type="match status" value="1"/>
</dbReference>
<dbReference type="PROSITE" id="PS00022">
    <property type="entry name" value="EGF_1"/>
    <property type="match status" value="6"/>
</dbReference>
<feature type="domain" description="FAS1" evidence="13">
    <location>
        <begin position="1440"/>
        <end position="1560"/>
    </location>
</feature>
<feature type="disulfide bond" evidence="10">
    <location>
        <begin position="1236"/>
        <end position="1245"/>
    </location>
</feature>
<dbReference type="Gene3D" id="2.170.300.10">
    <property type="entry name" value="Tie2 ligand-binding domain superfamily"/>
    <property type="match status" value="2"/>
</dbReference>
<dbReference type="Ensembl" id="ENSORLT00020030880.1">
    <property type="protein sequence ID" value="ENSORLP00020009367.1"/>
    <property type="gene ID" value="ENSORLG00020010359.1"/>
</dbReference>
<evidence type="ECO:0000256" key="4">
    <source>
        <dbReference type="ARBA" id="ARBA00022989"/>
    </source>
</evidence>
<accession>A0A3P9KLS5</accession>
<feature type="domain" description="EGF-like" evidence="12">
    <location>
        <begin position="851"/>
        <end position="892"/>
    </location>
</feature>
<dbReference type="InterPro" id="IPR056806">
    <property type="entry name" value="EGF_STAB1-2"/>
</dbReference>
<feature type="disulfide bond" evidence="10">
    <location>
        <begin position="1830"/>
        <end position="1839"/>
    </location>
</feature>
<dbReference type="Gene3D" id="3.10.100.10">
    <property type="entry name" value="Mannose-Binding Protein A, subunit A"/>
    <property type="match status" value="1"/>
</dbReference>
<dbReference type="Gene3D" id="2.10.25.10">
    <property type="entry name" value="Laminin"/>
    <property type="match status" value="6"/>
</dbReference>
<feature type="domain" description="EGF-like" evidence="12">
    <location>
        <begin position="1294"/>
        <end position="1333"/>
    </location>
</feature>
<feature type="domain" description="EGF-like" evidence="12">
    <location>
        <begin position="808"/>
        <end position="850"/>
    </location>
</feature>
<keyword evidence="6 10" id="KW-1015">Disulfide bond</keyword>
<keyword evidence="9" id="KW-0424">Laminin EGF-like domain</keyword>
<dbReference type="SUPFAM" id="SSF56436">
    <property type="entry name" value="C-type lectin-like"/>
    <property type="match status" value="1"/>
</dbReference>
<dbReference type="InterPro" id="IPR024731">
    <property type="entry name" value="NELL2-like_EGF"/>
</dbReference>
<organism evidence="15 16">
    <name type="scientific">Oryzias latipes</name>
    <name type="common">Japanese rice fish</name>
    <name type="synonym">Japanese killifish</name>
    <dbReference type="NCBI Taxonomy" id="8090"/>
    <lineage>
        <taxon>Eukaryota</taxon>
        <taxon>Metazoa</taxon>
        <taxon>Chordata</taxon>
        <taxon>Craniata</taxon>
        <taxon>Vertebrata</taxon>
        <taxon>Euteleostomi</taxon>
        <taxon>Actinopterygii</taxon>
        <taxon>Neopterygii</taxon>
        <taxon>Teleostei</taxon>
        <taxon>Neoteleostei</taxon>
        <taxon>Acanthomorphata</taxon>
        <taxon>Ovalentaria</taxon>
        <taxon>Atherinomorphae</taxon>
        <taxon>Beloniformes</taxon>
        <taxon>Adrianichthyidae</taxon>
        <taxon>Oryziinae</taxon>
        <taxon>Oryzias</taxon>
    </lineage>
</organism>
<evidence type="ECO:0000256" key="7">
    <source>
        <dbReference type="ARBA" id="ARBA00023170"/>
    </source>
</evidence>
<keyword evidence="2 10" id="KW-0245">EGF-like domain</keyword>
<dbReference type="SMART" id="SM00445">
    <property type="entry name" value="LINK"/>
    <property type="match status" value="1"/>
</dbReference>
<feature type="disulfide bond" evidence="10">
    <location>
        <begin position="705"/>
        <end position="714"/>
    </location>
</feature>
<evidence type="ECO:0000259" key="14">
    <source>
        <dbReference type="PROSITE" id="PS50963"/>
    </source>
</evidence>
<sequence length="2240" mass="243951">HALFWVKTSSLCCFLQQVSPPGRCDIQQRLEKKTDCTSCAAALTASCPHGFSHVKLKAYVVLHCSYVVQIGNAKMELMGCQHICAKTVIHPQCCPGHWGPLCLPCPKRSGKICSFNGVCMDGDMGNGTCICNVNPVLLFACAECDCQRGVCNKGPDGDGQCLCQPPYTGRRCDEVSKKCSTCSPYSYCKGDGDEAECDCLPGYRNFLQKKCLAFCSQSECDINAACSLRGPKIKCVCKPGYEGDGRICIPRNPCLENNGGCPFNSTVCVFKGPNKSSCECMSGMSPVGGSPEFGCSLLSACSPDSCGPTAVCHTQLDGKPRCVCEPTQIGDGRHCYGNLMERLIELDSSGSQRANLKGAVALFEAGCVRLLSHSGPFTVFLIICSPPFTLKGLNEESVCKNHLILGQHLYREMEGLDFTLYGGGKMRLKPNRRFILLENPSKQYNVIVSDLPAANGVIHIIDQPIMDMLSERKLQDEKFIGKKVGEILREDENYNRFLSLVDNCGLPPPLSGPGPLTVFVPTNEAVDRARDGSILYMLNHSKMTTLLKENSLFCLQLTVDELTSLPRIQTMANQMISIRVSDSGEILLGENGFRLVRSNIMASNGVIHMIDGLLYPSSILPILPHRCDVTQSKITVGPCVHCGYLDNTQCPKGSIEMVNPPIPSIECCQGFFGPDCRPCIGGFQHPCYDKGTCFDGIHGNGSCSCHSRFKGVACHICSDQSKHGENCDEDCLCVHGVCDNRPGSGGGCRRGSCLEGYSGENCDKKAMPCNADGLLQHCHIHAFCTQAGLETRCVCKDGYDGNGHFCTPINLCLKSNRGGCDTNADCVYVGPGNVSCVCMEGWTGDGRVCVEINNCRVDGGGCSQDAICTHIGPGQNECVCKTGYVGNGKECELINPCTQNNGGCHELVHTLTLAHTYVHMLNYIKLISAEDLSQNLTLLVPSPKALKNMSLDDSQFWTSRHHLPHFLRSVTSHTHTKQTDLHILAPPSSDLPPEPPTLMAFLNTSSNFTLFRQSALLNVSYLWQKIFCCLALFLGTFSESLLFLGLLCLQSSDVFRYHVIPKELLHLDHLHDGLQSSTLLGADYQVQFHLNNRNQTFVNGIPLDSGYFETQYGVVIILQQVLKISRNRCSKHVALQVSGRCSDCDGSPRCLFSNTPIRPQFPPKMKSNCRFRKRIGSRRKFVPGCVMNCLRFTTDHSCCPGYYGHECFKCPGDIGSVCSNHGKCLDGIHGNGECQCFEGFHGTACEDCEPGRYGVNCSSKCVCANGKCDDGLAGSGKCMCHKGWKGTSCSVEIKDDACGGVCDDNANCVTGPNGLAAACVCVAGYEGNGTHCKEMDLCSRSNGGCSEFAICTKVSAGERTCSCKEGYTGDGVVCLEIDGCLVNNGGCHKAADCTRADPTTVVCVCACVGVFVSTQKNGGCSYYARCEYLGQGKRNCTCLIGHVGDGFDCRGTITNVGHMIGSTSVLSKGPLTVFIPLEKNNKNITVNLRRHKDLVFNHVISCESLSLSDLRTTKRAVAVSGQTLLFSLLEGSVWINNRSRILKSDYSTSNGVIHHIDTLLTPYNLEDKPQSQMNFTTAALFYGYSRFYKLIQDAGLLPVLQMSAHQPFTMFWPTDKALASLPAERQQWLSSPDHLEQLAATVKAHVVLSKLTGISQPTKLSSYRTMHGSTIKFSCDKKLVGSVLINDNSAKLVERHLTFKEGVAYGIDQLLEPPGLGAFCDTRKLRVKIPGRCGNCFFPPSCPPTHGHTERCRRFKYSYRKSYSGWYGDLDGRFGQSGCRRICQYSPWVPQCCKNHYGRDCQVCPGGLEAPCSNHGLCNDGQTGSGSCMCYRGFKGKACDSCVAGYYGANCTACSCENQGRCDDGMEGTGTCVCSPGWEGKNCQKKLAPDLCSEYNGGCHQDADCNQTGLAVNCTCHEGYQGDGFSCQPINRWCTEEQNGGCSEFAACKFTGPNKRECECLQGYVGNGVQCLEKVVPPVDRCQEDNGGCAPVASCKDLHYHANTAGVFHLSSPEGKYKMNFSQANTACQAEGATLATYKQLADAQQLGMHLCVAGWIKGQRVGYVTQYPSPKCGDNHVGVVLYKDPVDVSNKYDAYCYRLQDVSCACPDDYIGNGVFCHSVLTSVLSTYSNFSLFYKTLSGSDLEYHISADHSKRLFKDLRHQEVVKSRLGFDLIVTQVEPHYKMVNQRLLLKWDIPAVNGIIHVIEAPLTSPILPVNDGNRFDADSFLFCFSFTTSKPN</sequence>
<dbReference type="SUPFAM" id="SSF57196">
    <property type="entry name" value="EGF/Laminin"/>
    <property type="match status" value="1"/>
</dbReference>
<dbReference type="Pfam" id="PF02469">
    <property type="entry name" value="Fasciclin"/>
    <property type="match status" value="3"/>
</dbReference>
<feature type="disulfide bond" evidence="11">
    <location>
        <begin position="2052"/>
        <end position="2073"/>
    </location>
</feature>
<evidence type="ECO:0000259" key="13">
    <source>
        <dbReference type="PROSITE" id="PS50213"/>
    </source>
</evidence>
<feature type="domain" description="EGF-like" evidence="12">
    <location>
        <begin position="1800"/>
        <end position="1840"/>
    </location>
</feature>
<dbReference type="Pfam" id="PF24887">
    <property type="entry name" value="EGF_STAB1-2"/>
    <property type="match status" value="1"/>
</dbReference>
<evidence type="ECO:0000256" key="3">
    <source>
        <dbReference type="ARBA" id="ARBA00022692"/>
    </source>
</evidence>
<protein>
    <submittedName>
        <fullName evidence="15">Stabilin 1</fullName>
    </submittedName>
</protein>
<keyword evidence="5" id="KW-0472">Membrane</keyword>
<dbReference type="PROSITE" id="PS50026">
    <property type="entry name" value="EGF_3"/>
    <property type="match status" value="9"/>
</dbReference>
<feature type="domain" description="FAS1" evidence="13">
    <location>
        <begin position="340"/>
        <end position="465"/>
    </location>
</feature>
<reference evidence="15 16" key="2">
    <citation type="submission" date="2017-04" db="EMBL/GenBank/DDBJ databases">
        <title>CpG methylation of centromeres and impact of large insertions on vertebrate speciation.</title>
        <authorList>
            <person name="Ichikawa K."/>
            <person name="Yoshimura J."/>
            <person name="Morishita S."/>
        </authorList>
    </citation>
    <scope>NUCLEOTIDE SEQUENCE</scope>
    <source>
        <strain evidence="15 16">HNI</strain>
    </source>
</reference>
<evidence type="ECO:0000256" key="6">
    <source>
        <dbReference type="ARBA" id="ARBA00023157"/>
    </source>
</evidence>
<dbReference type="PANTHER" id="PTHR24038">
    <property type="entry name" value="STABILIN"/>
    <property type="match status" value="1"/>
</dbReference>
<dbReference type="FunFam" id="2.30.180.10:FF:000005">
    <property type="entry name" value="Stabilin 2"/>
    <property type="match status" value="1"/>
</dbReference>
<evidence type="ECO:0000256" key="2">
    <source>
        <dbReference type="ARBA" id="ARBA00022536"/>
    </source>
</evidence>
<dbReference type="InterPro" id="IPR000782">
    <property type="entry name" value="FAS1_domain"/>
</dbReference>
<evidence type="ECO:0000259" key="12">
    <source>
        <dbReference type="PROSITE" id="PS50026"/>
    </source>
</evidence>
<name>A0A3P9KLS5_ORYLA</name>
<feature type="domain" description="EGF-like" evidence="12">
    <location>
        <begin position="1888"/>
        <end position="1926"/>
    </location>
</feature>
<dbReference type="SMART" id="SM00554">
    <property type="entry name" value="FAS1"/>
    <property type="match status" value="4"/>
</dbReference>
<dbReference type="InterPro" id="IPR002049">
    <property type="entry name" value="LE_dom"/>
</dbReference>
<dbReference type="Pfam" id="PF12947">
    <property type="entry name" value="EGF_3"/>
    <property type="match status" value="6"/>
</dbReference>
<comment type="subcellular location">
    <subcellularLocation>
        <location evidence="1">Membrane</location>
        <topology evidence="1">Single-pass type I membrane protein</topology>
    </subcellularLocation>
</comment>
<evidence type="ECO:0000256" key="9">
    <source>
        <dbReference type="ARBA" id="ARBA00023292"/>
    </source>
</evidence>
<feature type="domain" description="EGF-like" evidence="12">
    <location>
        <begin position="1334"/>
        <end position="1375"/>
    </location>
</feature>
<evidence type="ECO:0000256" key="11">
    <source>
        <dbReference type="PROSITE-ProRule" id="PRU00323"/>
    </source>
</evidence>
<proteinExistence type="predicted"/>
<dbReference type="Pfam" id="PF00193">
    <property type="entry name" value="Xlink"/>
    <property type="match status" value="1"/>
</dbReference>
<reference evidence="15" key="3">
    <citation type="submission" date="2025-08" db="UniProtKB">
        <authorList>
            <consortium name="Ensembl"/>
        </authorList>
    </citation>
    <scope>IDENTIFICATION</scope>
    <source>
        <strain evidence="15">HNI</strain>
    </source>
</reference>
<dbReference type="FunFam" id="3.10.100.10:FF:000001">
    <property type="entry name" value="Hyaluronan proteoglycan link protein 1"/>
    <property type="match status" value="1"/>
</dbReference>
<dbReference type="SMART" id="SM00180">
    <property type="entry name" value="EGF_Lam"/>
    <property type="match status" value="3"/>
</dbReference>
<dbReference type="InterPro" id="IPR000742">
    <property type="entry name" value="EGF"/>
</dbReference>
<dbReference type="InterPro" id="IPR016186">
    <property type="entry name" value="C-type_lectin-like/link_sf"/>
</dbReference>
<dbReference type="SUPFAM" id="SSF82153">
    <property type="entry name" value="FAS1 domain"/>
    <property type="match status" value="6"/>
</dbReference>
<evidence type="ECO:0000313" key="15">
    <source>
        <dbReference type="Ensembl" id="ENSORLP00020009367.1"/>
    </source>
</evidence>
<dbReference type="InterPro" id="IPR016187">
    <property type="entry name" value="CTDL_fold"/>
</dbReference>
<dbReference type="PROSITE" id="PS50213">
    <property type="entry name" value="FAS1"/>
    <property type="match status" value="4"/>
</dbReference>
<dbReference type="InterPro" id="IPR036378">
    <property type="entry name" value="FAS1_dom_sf"/>
</dbReference>
<feature type="domain" description="EGF-like" evidence="12">
    <location>
        <begin position="1208"/>
        <end position="1246"/>
    </location>
</feature>
<keyword evidence="3" id="KW-0812">Transmembrane</keyword>
<keyword evidence="8" id="KW-0325">Glycoprotein</keyword>
<feature type="domain" description="EGF-like" evidence="12">
    <location>
        <begin position="675"/>
        <end position="715"/>
    </location>
</feature>
<feature type="domain" description="FAS1" evidence="13">
    <location>
        <begin position="481"/>
        <end position="614"/>
    </location>
</feature>
<evidence type="ECO:0000256" key="1">
    <source>
        <dbReference type="ARBA" id="ARBA00004479"/>
    </source>
</evidence>
<reference evidence="15" key="4">
    <citation type="submission" date="2025-09" db="UniProtKB">
        <authorList>
            <consortium name="Ensembl"/>
        </authorList>
    </citation>
    <scope>IDENTIFICATION</scope>
    <source>
        <strain evidence="15">HNI</strain>
    </source>
</reference>
<feature type="disulfide bond" evidence="10">
    <location>
        <begin position="1874"/>
        <end position="1883"/>
    </location>
</feature>
<feature type="disulfide bond" evidence="11">
    <location>
        <begin position="2028"/>
        <end position="2097"/>
    </location>
</feature>
<evidence type="ECO:0000256" key="10">
    <source>
        <dbReference type="PROSITE-ProRule" id="PRU00076"/>
    </source>
</evidence>
<evidence type="ECO:0000256" key="5">
    <source>
        <dbReference type="ARBA" id="ARBA00023136"/>
    </source>
</evidence>
<feature type="domain" description="Link" evidence="14">
    <location>
        <begin position="2006"/>
        <end position="2099"/>
    </location>
</feature>
<feature type="disulfide bond" evidence="10">
    <location>
        <begin position="1298"/>
        <end position="1308"/>
    </location>
</feature>
<dbReference type="Gene3D" id="2.30.180.10">
    <property type="entry name" value="FAS1 domain"/>
    <property type="match status" value="4"/>
</dbReference>
<dbReference type="Proteomes" id="UP000265180">
    <property type="component" value="Chromosome 5"/>
</dbReference>
<dbReference type="GO" id="GO:0016020">
    <property type="term" value="C:membrane"/>
    <property type="evidence" value="ECO:0007669"/>
    <property type="project" value="UniProtKB-SubCell"/>
</dbReference>
<feature type="domain" description="FAS1" evidence="13">
    <location>
        <begin position="1571"/>
        <end position="1711"/>
    </location>
</feature>
<comment type="caution">
    <text evidence="10">Lacks conserved residue(s) required for the propagation of feature annotation.</text>
</comment>
<evidence type="ECO:0000256" key="8">
    <source>
        <dbReference type="ARBA" id="ARBA00023180"/>
    </source>
</evidence>
<dbReference type="GO" id="GO:0005540">
    <property type="term" value="F:hyaluronic acid binding"/>
    <property type="evidence" value="ECO:0007669"/>
    <property type="project" value="InterPro"/>
</dbReference>
<reference key="1">
    <citation type="journal article" date="2007" name="Nature">
        <title>The medaka draft genome and insights into vertebrate genome evolution.</title>
        <authorList>
            <person name="Kasahara M."/>
            <person name="Naruse K."/>
            <person name="Sasaki S."/>
            <person name="Nakatani Y."/>
            <person name="Qu W."/>
            <person name="Ahsan B."/>
            <person name="Yamada T."/>
            <person name="Nagayasu Y."/>
            <person name="Doi K."/>
            <person name="Kasai Y."/>
            <person name="Jindo T."/>
            <person name="Kobayashi D."/>
            <person name="Shimada A."/>
            <person name="Toyoda A."/>
            <person name="Kuroki Y."/>
            <person name="Fujiyama A."/>
            <person name="Sasaki T."/>
            <person name="Shimizu A."/>
            <person name="Asakawa S."/>
            <person name="Shimizu N."/>
            <person name="Hashimoto S."/>
            <person name="Yang J."/>
            <person name="Lee Y."/>
            <person name="Matsushima K."/>
            <person name="Sugano S."/>
            <person name="Sakaizumi M."/>
            <person name="Narita T."/>
            <person name="Ohishi K."/>
            <person name="Haga S."/>
            <person name="Ohta F."/>
            <person name="Nomoto H."/>
            <person name="Nogata K."/>
            <person name="Morishita T."/>
            <person name="Endo T."/>
            <person name="Shin-I T."/>
            <person name="Takeda H."/>
            <person name="Morishita S."/>
            <person name="Kohara Y."/>
        </authorList>
    </citation>
    <scope>NUCLEOTIDE SEQUENCE [LARGE SCALE GENOMIC DNA]</scope>
    <source>
        <strain>Hd-rR</strain>
    </source>
</reference>
<dbReference type="InterPro" id="IPR000538">
    <property type="entry name" value="Link_dom"/>
</dbReference>
<keyword evidence="7" id="KW-0675">Receptor</keyword>
<keyword evidence="4" id="KW-1133">Transmembrane helix</keyword>
<feature type="disulfide bond" evidence="10">
    <location>
        <begin position="1302"/>
        <end position="1319"/>
    </location>
</feature>
<dbReference type="PROSITE" id="PS01186">
    <property type="entry name" value="EGF_2"/>
    <property type="match status" value="10"/>
</dbReference>
<dbReference type="GO" id="GO:0007155">
    <property type="term" value="P:cell adhesion"/>
    <property type="evidence" value="ECO:0007669"/>
    <property type="project" value="InterPro"/>
</dbReference>
<feature type="domain" description="EGF-like" evidence="12">
    <location>
        <begin position="1847"/>
        <end position="1884"/>
    </location>
</feature>
<dbReference type="FunFam" id="2.10.25.10:FF:000040">
    <property type="entry name" value="Stabilin 2"/>
    <property type="match status" value="4"/>
</dbReference>
<dbReference type="SMART" id="SM00181">
    <property type="entry name" value="EGF"/>
    <property type="match status" value="19"/>
</dbReference>
<dbReference type="PROSITE" id="PS50963">
    <property type="entry name" value="LINK_2"/>
    <property type="match status" value="1"/>
</dbReference>